<proteinExistence type="inferred from homology"/>
<gene>
    <name evidence="4" type="ORF">AQJ91_42075</name>
</gene>
<evidence type="ECO:0000313" key="5">
    <source>
        <dbReference type="Proteomes" id="UP000053260"/>
    </source>
</evidence>
<comment type="caution">
    <text evidence="4">The sequence shown here is derived from an EMBL/GenBank/DDBJ whole genome shotgun (WGS) entry which is preliminary data.</text>
</comment>
<comment type="similarity">
    <text evidence="1">Belongs to the short-chain dehydrogenases/reductases (SDR) family.</text>
</comment>
<evidence type="ECO:0000256" key="1">
    <source>
        <dbReference type="ARBA" id="ARBA00006484"/>
    </source>
</evidence>
<dbReference type="InterPro" id="IPR036291">
    <property type="entry name" value="NAD(P)-bd_dom_sf"/>
</dbReference>
<dbReference type="InterPro" id="IPR020904">
    <property type="entry name" value="Sc_DH/Rdtase_CS"/>
</dbReference>
<dbReference type="GO" id="GO:0016491">
    <property type="term" value="F:oxidoreductase activity"/>
    <property type="evidence" value="ECO:0007669"/>
    <property type="project" value="UniProtKB-KW"/>
</dbReference>
<dbReference type="PANTHER" id="PTHR43639:SF1">
    <property type="entry name" value="SHORT-CHAIN DEHYDROGENASE_REDUCTASE FAMILY PROTEIN"/>
    <property type="match status" value="1"/>
</dbReference>
<dbReference type="AlphaFoldDB" id="A0A117RXY3"/>
<reference evidence="4 5" key="1">
    <citation type="submission" date="2015-10" db="EMBL/GenBank/DDBJ databases">
        <title>Draft genome sequence of Streptomyces sp. RV15, isolated from a marine sponge.</title>
        <authorList>
            <person name="Ruckert C."/>
            <person name="Abdelmohsen U.R."/>
            <person name="Winkler A."/>
            <person name="Hentschel U."/>
            <person name="Kalinowski J."/>
            <person name="Kampfer P."/>
            <person name="Glaeser S."/>
        </authorList>
    </citation>
    <scope>NUCLEOTIDE SEQUENCE [LARGE SCALE GENOMIC DNA]</scope>
    <source>
        <strain evidence="4 5">RV15</strain>
    </source>
</reference>
<dbReference type="SMART" id="SM00822">
    <property type="entry name" value="PKS_KR"/>
    <property type="match status" value="1"/>
</dbReference>
<dbReference type="OrthoDB" id="286404at2"/>
<evidence type="ECO:0000259" key="3">
    <source>
        <dbReference type="SMART" id="SM00822"/>
    </source>
</evidence>
<dbReference type="EMBL" id="LMXB01000117">
    <property type="protein sequence ID" value="KUO15287.1"/>
    <property type="molecule type" value="Genomic_DNA"/>
</dbReference>
<dbReference type="RefSeq" id="WP_067033423.1">
    <property type="nucleotide sequence ID" value="NZ_KQ949119.1"/>
</dbReference>
<dbReference type="Gene3D" id="3.40.50.720">
    <property type="entry name" value="NAD(P)-binding Rossmann-like Domain"/>
    <property type="match status" value="1"/>
</dbReference>
<dbReference type="PRINTS" id="PR00080">
    <property type="entry name" value="SDRFAMILY"/>
</dbReference>
<dbReference type="PRINTS" id="PR00081">
    <property type="entry name" value="GDHRDH"/>
</dbReference>
<sequence length="250" mass="26036">MEARTEGTLHGKRALVTGGTRGIGRAISLALAEAGAGVTACYRHDQESAVALERELKQTGNADHGTVRADLGSAEEVGRVIESCRQRHPALDALVHNAGAISHVPFDQLETAEWHRVLDTNLTAAYLLVQQALPMLGPGASVVLVGSKVAQVGVPLRAHYTAAKAGLTGLARSLCKELGPRGIRINVVAPGVTESPAADQLSPEQRARYESMAALRRLGTPEDVAAAVTFLAGGSAAYITGETLHVDGGM</sequence>
<dbReference type="FunFam" id="3.40.50.720:FF:000084">
    <property type="entry name" value="Short-chain dehydrogenase reductase"/>
    <property type="match status" value="1"/>
</dbReference>
<dbReference type="PANTHER" id="PTHR43639">
    <property type="entry name" value="OXIDOREDUCTASE, SHORT-CHAIN DEHYDROGENASE/REDUCTASE FAMILY (AFU_ORTHOLOGUE AFUA_5G02870)"/>
    <property type="match status" value="1"/>
</dbReference>
<protein>
    <submittedName>
        <fullName evidence="4">Short-chain dehydrogenase</fullName>
    </submittedName>
</protein>
<accession>A0A117RXY3</accession>
<name>A0A117RXY3_9ACTN</name>
<feature type="domain" description="Ketoreductase" evidence="3">
    <location>
        <begin position="12"/>
        <end position="191"/>
    </location>
</feature>
<dbReference type="Pfam" id="PF13561">
    <property type="entry name" value="adh_short_C2"/>
    <property type="match status" value="1"/>
</dbReference>
<dbReference type="SUPFAM" id="SSF51735">
    <property type="entry name" value="NAD(P)-binding Rossmann-fold domains"/>
    <property type="match status" value="1"/>
</dbReference>
<keyword evidence="2" id="KW-0560">Oxidoreductase</keyword>
<dbReference type="InterPro" id="IPR002347">
    <property type="entry name" value="SDR_fam"/>
</dbReference>
<evidence type="ECO:0000313" key="4">
    <source>
        <dbReference type="EMBL" id="KUO15287.1"/>
    </source>
</evidence>
<keyword evidence="5" id="KW-1185">Reference proteome</keyword>
<dbReference type="PROSITE" id="PS00061">
    <property type="entry name" value="ADH_SHORT"/>
    <property type="match status" value="1"/>
</dbReference>
<evidence type="ECO:0000256" key="2">
    <source>
        <dbReference type="ARBA" id="ARBA00023002"/>
    </source>
</evidence>
<dbReference type="InterPro" id="IPR057326">
    <property type="entry name" value="KR_dom"/>
</dbReference>
<dbReference type="STRING" id="909626.AQJ91_42075"/>
<organism evidence="4 5">
    <name type="scientific">Streptomyces dysideae</name>
    <dbReference type="NCBI Taxonomy" id="909626"/>
    <lineage>
        <taxon>Bacteria</taxon>
        <taxon>Bacillati</taxon>
        <taxon>Actinomycetota</taxon>
        <taxon>Actinomycetes</taxon>
        <taxon>Kitasatosporales</taxon>
        <taxon>Streptomycetaceae</taxon>
        <taxon>Streptomyces</taxon>
    </lineage>
</organism>
<dbReference type="Proteomes" id="UP000053260">
    <property type="component" value="Unassembled WGS sequence"/>
</dbReference>